<evidence type="ECO:0000256" key="2">
    <source>
        <dbReference type="ARBA" id="ARBA00022694"/>
    </source>
</evidence>
<dbReference type="Proteomes" id="UP001642484">
    <property type="component" value="Unassembled WGS sequence"/>
</dbReference>
<dbReference type="Pfam" id="PF00481">
    <property type="entry name" value="PP2C"/>
    <property type="match status" value="1"/>
</dbReference>
<evidence type="ECO:0000256" key="3">
    <source>
        <dbReference type="ARBA" id="ARBA00023235"/>
    </source>
</evidence>
<evidence type="ECO:0000313" key="7">
    <source>
        <dbReference type="EMBL" id="CAK9016236.1"/>
    </source>
</evidence>
<keyword evidence="2 4" id="KW-0819">tRNA processing</keyword>
<dbReference type="SUPFAM" id="SSF55120">
    <property type="entry name" value="Pseudouridine synthase"/>
    <property type="match status" value="1"/>
</dbReference>
<evidence type="ECO:0000259" key="5">
    <source>
        <dbReference type="Pfam" id="PF00481"/>
    </source>
</evidence>
<evidence type="ECO:0000313" key="8">
    <source>
        <dbReference type="Proteomes" id="UP001642484"/>
    </source>
</evidence>
<evidence type="ECO:0000256" key="1">
    <source>
        <dbReference type="ARBA" id="ARBA00009375"/>
    </source>
</evidence>
<organism evidence="7 8">
    <name type="scientific">Durusdinium trenchii</name>
    <dbReference type="NCBI Taxonomy" id="1381693"/>
    <lineage>
        <taxon>Eukaryota</taxon>
        <taxon>Sar</taxon>
        <taxon>Alveolata</taxon>
        <taxon>Dinophyceae</taxon>
        <taxon>Suessiales</taxon>
        <taxon>Symbiodiniaceae</taxon>
        <taxon>Durusdinium</taxon>
    </lineage>
</organism>
<name>A0ABP0JPR6_9DINO</name>
<feature type="domain" description="Pseudouridine synthase I TruA alpha/beta" evidence="6">
    <location>
        <begin position="276"/>
        <end position="384"/>
    </location>
</feature>
<reference evidence="7 8" key="1">
    <citation type="submission" date="2024-02" db="EMBL/GenBank/DDBJ databases">
        <authorList>
            <person name="Chen Y."/>
            <person name="Shah S."/>
            <person name="Dougan E. K."/>
            <person name="Thang M."/>
            <person name="Chan C."/>
        </authorList>
    </citation>
    <scope>NUCLEOTIDE SEQUENCE [LARGE SCALE GENOMIC DNA]</scope>
</reference>
<comment type="similarity">
    <text evidence="1 4">Belongs to the tRNA pseudouridine synthase TruA family.</text>
</comment>
<dbReference type="InterPro" id="IPR001932">
    <property type="entry name" value="PPM-type_phosphatase-like_dom"/>
</dbReference>
<dbReference type="SUPFAM" id="SSF81606">
    <property type="entry name" value="PP2C-like"/>
    <property type="match status" value="1"/>
</dbReference>
<protein>
    <recommendedName>
        <fullName evidence="4">tRNA pseudouridine synthase</fullName>
        <ecNumber evidence="4">5.4.99.12</ecNumber>
    </recommendedName>
</protein>
<dbReference type="InterPro" id="IPR020097">
    <property type="entry name" value="PsdUridine_synth_TruA_a/b_dom"/>
</dbReference>
<comment type="caution">
    <text evidence="7">The sequence shown here is derived from an EMBL/GenBank/DDBJ whole genome shotgun (WGS) entry which is preliminary data.</text>
</comment>
<dbReference type="Gene3D" id="3.30.70.580">
    <property type="entry name" value="Pseudouridine synthase I, catalytic domain, N-terminal subdomain"/>
    <property type="match status" value="1"/>
</dbReference>
<dbReference type="EMBL" id="CAXAMN010006025">
    <property type="protein sequence ID" value="CAK9016236.1"/>
    <property type="molecule type" value="Genomic_DNA"/>
</dbReference>
<dbReference type="EC" id="5.4.99.12" evidence="4"/>
<sequence length="492" mass="54545">MADLDELYKPLSQRAQLAGRCSSQGSNCGSHFSSRNALFRHLHHDGCGGKRKRSRRLLLLYGYVGTRFHGSQLNADESRFPTVEGALLEAIRRAEMAQHNVFSCQVEVCSRASRTDKGVHALASAVCLRITQQSEGDLKSSQQEAFSEIVGQHLPPDIRLVQAFDVLDAQFNARFACQKRLPESANNDQLFDLVETLRSKEDLPKGRLLDVQFSRKDCSAMLSFEDARSALCLCWNLDGTEGPVDKTGYRSPLLALPESIMQILQEVHKRLRSSLKRLTGTRSFHNFSPGFADALDPKSIRSVYRCRSGVTTGFKDFLRGKAFAVLRITGRDFLYHQIRGMAGLVCAVTLGIVPEAYLELALGETQIEVPLAPAGHLVLAECFFRDGLFGCPFGQANREERDKVSERTLCSKDKVLILGSDGVWDRMISQEAVDIAAKHTDPNAAAREVASIARQRWHVETQGQLSDDITAVPGPAWCILPGFLCFLRCQTG</sequence>
<dbReference type="InterPro" id="IPR001406">
    <property type="entry name" value="PsdUridine_synth_TruA"/>
</dbReference>
<dbReference type="PANTHER" id="PTHR11142:SF4">
    <property type="entry name" value="PSEUDOURIDYLATE SYNTHASE 1 HOMOLOG"/>
    <property type="match status" value="1"/>
</dbReference>
<dbReference type="InterPro" id="IPR020103">
    <property type="entry name" value="PsdUridine_synth_cat_dom_sf"/>
</dbReference>
<dbReference type="InterPro" id="IPR020094">
    <property type="entry name" value="TruA/RsuA/RluB/E/F_N"/>
</dbReference>
<keyword evidence="3 4" id="KW-0413">Isomerase</keyword>
<keyword evidence="8" id="KW-1185">Reference proteome</keyword>
<feature type="domain" description="PPM-type phosphatase" evidence="5">
    <location>
        <begin position="404"/>
        <end position="454"/>
    </location>
</feature>
<comment type="catalytic activity">
    <reaction evidence="4">
        <text>uridine(38/39/40) in tRNA = pseudouridine(38/39/40) in tRNA</text>
        <dbReference type="Rhea" id="RHEA:22376"/>
        <dbReference type="Rhea" id="RHEA-COMP:10085"/>
        <dbReference type="Rhea" id="RHEA-COMP:10087"/>
        <dbReference type="ChEBI" id="CHEBI:65314"/>
        <dbReference type="ChEBI" id="CHEBI:65315"/>
        <dbReference type="EC" id="5.4.99.12"/>
    </reaction>
</comment>
<accession>A0ABP0JPR6</accession>
<evidence type="ECO:0000256" key="4">
    <source>
        <dbReference type="RuleBase" id="RU003792"/>
    </source>
</evidence>
<dbReference type="InterPro" id="IPR036457">
    <property type="entry name" value="PPM-type-like_dom_sf"/>
</dbReference>
<evidence type="ECO:0000259" key="6">
    <source>
        <dbReference type="Pfam" id="PF01416"/>
    </source>
</evidence>
<dbReference type="Gene3D" id="3.60.40.10">
    <property type="entry name" value="PPM-type phosphatase domain"/>
    <property type="match status" value="1"/>
</dbReference>
<dbReference type="InterPro" id="IPR020095">
    <property type="entry name" value="PsdUridine_synth_TruA_C"/>
</dbReference>
<gene>
    <name evidence="7" type="ORF">CCMP2556_LOCUS12423</name>
</gene>
<dbReference type="PANTHER" id="PTHR11142">
    <property type="entry name" value="PSEUDOURIDYLATE SYNTHASE"/>
    <property type="match status" value="1"/>
</dbReference>
<dbReference type="Gene3D" id="3.30.70.660">
    <property type="entry name" value="Pseudouridine synthase I, catalytic domain, C-terminal subdomain"/>
    <property type="match status" value="1"/>
</dbReference>
<dbReference type="Pfam" id="PF01416">
    <property type="entry name" value="PseudoU_synth_1"/>
    <property type="match status" value="1"/>
</dbReference>
<proteinExistence type="inferred from homology"/>